<dbReference type="SUPFAM" id="SSF53098">
    <property type="entry name" value="Ribonuclease H-like"/>
    <property type="match status" value="1"/>
</dbReference>
<organism evidence="1 2">
    <name type="scientific">Promicromonospora aerolata</name>
    <dbReference type="NCBI Taxonomy" id="195749"/>
    <lineage>
        <taxon>Bacteria</taxon>
        <taxon>Bacillati</taxon>
        <taxon>Actinomycetota</taxon>
        <taxon>Actinomycetes</taxon>
        <taxon>Micrococcales</taxon>
        <taxon>Promicromonosporaceae</taxon>
        <taxon>Promicromonospora</taxon>
    </lineage>
</organism>
<name>A0ABW4VF18_9MICO</name>
<dbReference type="RefSeq" id="WP_377199047.1">
    <property type="nucleotide sequence ID" value="NZ_JBHUHF010000001.1"/>
</dbReference>
<comment type="caution">
    <text evidence="1">The sequence shown here is derived from an EMBL/GenBank/DDBJ whole genome shotgun (WGS) entry which is preliminary data.</text>
</comment>
<gene>
    <name evidence="1" type="ORF">ACFSL2_17425</name>
</gene>
<dbReference type="EMBL" id="JBHUHF010000001">
    <property type="protein sequence ID" value="MFD2027297.1"/>
    <property type="molecule type" value="Genomic_DNA"/>
</dbReference>
<protein>
    <recommendedName>
        <fullName evidence="3">DDE family transposase</fullName>
    </recommendedName>
</protein>
<evidence type="ECO:0000313" key="2">
    <source>
        <dbReference type="Proteomes" id="UP001597338"/>
    </source>
</evidence>
<dbReference type="InterPro" id="IPR012337">
    <property type="entry name" value="RNaseH-like_sf"/>
</dbReference>
<accession>A0ABW4VF18</accession>
<proteinExistence type="predicted"/>
<evidence type="ECO:0000313" key="1">
    <source>
        <dbReference type="EMBL" id="MFD2027297.1"/>
    </source>
</evidence>
<keyword evidence="2" id="KW-1185">Reference proteome</keyword>
<sequence>MRRNDTIGELAWYRCCAPRPVAIGDLARVAGRRWTVEENFQATKSHTGLDKHQVRRWHSWHRWTTLAMLAHARRAHYQRREGSITAAHRPDLRL</sequence>
<evidence type="ECO:0008006" key="3">
    <source>
        <dbReference type="Google" id="ProtNLM"/>
    </source>
</evidence>
<reference evidence="2" key="1">
    <citation type="journal article" date="2019" name="Int. J. Syst. Evol. Microbiol.">
        <title>The Global Catalogue of Microorganisms (GCM) 10K type strain sequencing project: providing services to taxonomists for standard genome sequencing and annotation.</title>
        <authorList>
            <consortium name="The Broad Institute Genomics Platform"/>
            <consortium name="The Broad Institute Genome Sequencing Center for Infectious Disease"/>
            <person name="Wu L."/>
            <person name="Ma J."/>
        </authorList>
    </citation>
    <scope>NUCLEOTIDE SEQUENCE [LARGE SCALE GENOMIC DNA]</scope>
    <source>
        <strain evidence="2">CCM 7043</strain>
    </source>
</reference>
<dbReference type="Proteomes" id="UP001597338">
    <property type="component" value="Unassembled WGS sequence"/>
</dbReference>